<evidence type="ECO:0000259" key="3">
    <source>
        <dbReference type="PROSITE" id="PS50110"/>
    </source>
</evidence>
<dbReference type="PANTHER" id="PTHR44591:SF3">
    <property type="entry name" value="RESPONSE REGULATORY DOMAIN-CONTAINING PROTEIN"/>
    <property type="match status" value="1"/>
</dbReference>
<keyword evidence="5" id="KW-1185">Reference proteome</keyword>
<evidence type="ECO:0000256" key="2">
    <source>
        <dbReference type="PROSITE-ProRule" id="PRU00169"/>
    </source>
</evidence>
<dbReference type="InterPro" id="IPR050595">
    <property type="entry name" value="Bact_response_regulator"/>
</dbReference>
<name>A0ABS6VXT9_9FLAO</name>
<keyword evidence="1 2" id="KW-0597">Phosphoprotein</keyword>
<evidence type="ECO:0000256" key="1">
    <source>
        <dbReference type="ARBA" id="ARBA00022553"/>
    </source>
</evidence>
<comment type="caution">
    <text evidence="4">The sequence shown here is derived from an EMBL/GenBank/DDBJ whole genome shotgun (WGS) entry which is preliminary data.</text>
</comment>
<protein>
    <submittedName>
        <fullName evidence="4">Response regulator</fullName>
    </submittedName>
</protein>
<evidence type="ECO:0000313" key="4">
    <source>
        <dbReference type="EMBL" id="MBW2960398.1"/>
    </source>
</evidence>
<dbReference type="InterPro" id="IPR001789">
    <property type="entry name" value="Sig_transdc_resp-reg_receiver"/>
</dbReference>
<evidence type="ECO:0000313" key="5">
    <source>
        <dbReference type="Proteomes" id="UP000719267"/>
    </source>
</evidence>
<dbReference type="RefSeq" id="WP_219038680.1">
    <property type="nucleotide sequence ID" value="NZ_JAHWDF010000001.1"/>
</dbReference>
<proteinExistence type="predicted"/>
<organism evidence="4 5">
    <name type="scientific">Mesonia aestuariivivens</name>
    <dbReference type="NCBI Taxonomy" id="2796128"/>
    <lineage>
        <taxon>Bacteria</taxon>
        <taxon>Pseudomonadati</taxon>
        <taxon>Bacteroidota</taxon>
        <taxon>Flavobacteriia</taxon>
        <taxon>Flavobacteriales</taxon>
        <taxon>Flavobacteriaceae</taxon>
        <taxon>Mesonia</taxon>
    </lineage>
</organism>
<gene>
    <name evidence="4" type="ORF">KW502_01115</name>
</gene>
<sequence>MEICIVDDDKVYQLLTKKLIQRIDENISIKTFFNGEDAYKYFSENQSRSNVLLLDINMPKMNGWEFLEHLEQDGIENANIYLATSSIAYSDLEKAKQYNSLKGYLIKPITKEKLLKITQLTKIESN</sequence>
<dbReference type="Proteomes" id="UP000719267">
    <property type="component" value="Unassembled WGS sequence"/>
</dbReference>
<dbReference type="Pfam" id="PF00072">
    <property type="entry name" value="Response_reg"/>
    <property type="match status" value="1"/>
</dbReference>
<dbReference type="PROSITE" id="PS50110">
    <property type="entry name" value="RESPONSE_REGULATORY"/>
    <property type="match status" value="1"/>
</dbReference>
<reference evidence="4 5" key="1">
    <citation type="submission" date="2021-07" db="EMBL/GenBank/DDBJ databases">
        <title>Mesonia aestuariivivens sp. nov., isolated from a tidal flat.</title>
        <authorList>
            <person name="Kim Y.-O."/>
            <person name="Yoon J.-H."/>
        </authorList>
    </citation>
    <scope>NUCLEOTIDE SEQUENCE [LARGE SCALE GENOMIC DNA]</scope>
    <source>
        <strain evidence="4 5">JHPTF-M18</strain>
    </source>
</reference>
<dbReference type="EMBL" id="JAHWDF010000001">
    <property type="protein sequence ID" value="MBW2960398.1"/>
    <property type="molecule type" value="Genomic_DNA"/>
</dbReference>
<dbReference type="PANTHER" id="PTHR44591">
    <property type="entry name" value="STRESS RESPONSE REGULATOR PROTEIN 1"/>
    <property type="match status" value="1"/>
</dbReference>
<accession>A0ABS6VXT9</accession>
<feature type="modified residue" description="4-aspartylphosphate" evidence="2">
    <location>
        <position position="55"/>
    </location>
</feature>
<feature type="domain" description="Response regulatory" evidence="3">
    <location>
        <begin position="2"/>
        <end position="122"/>
    </location>
</feature>
<dbReference type="SMART" id="SM00448">
    <property type="entry name" value="REC"/>
    <property type="match status" value="1"/>
</dbReference>